<dbReference type="GO" id="GO:0005886">
    <property type="term" value="C:plasma membrane"/>
    <property type="evidence" value="ECO:0007669"/>
    <property type="project" value="TreeGrafter"/>
</dbReference>
<dbReference type="PANTHER" id="PTHR13018">
    <property type="entry name" value="PROBABLE MEMBRANE PROTEIN DUF221-RELATED"/>
    <property type="match status" value="1"/>
</dbReference>
<proteinExistence type="inferred from homology"/>
<feature type="domain" description="CSC1/OSCA1-like N-terminal transmembrane" evidence="10">
    <location>
        <begin position="37"/>
        <end position="175"/>
    </location>
</feature>
<dbReference type="PANTHER" id="PTHR13018:SF5">
    <property type="entry name" value="RE44586P"/>
    <property type="match status" value="1"/>
</dbReference>
<evidence type="ECO:0000313" key="13">
    <source>
        <dbReference type="Proteomes" id="UP000015241"/>
    </source>
</evidence>
<feature type="compositionally biased region" description="Polar residues" evidence="7">
    <location>
        <begin position="971"/>
        <end position="985"/>
    </location>
</feature>
<comment type="subcellular location">
    <subcellularLocation>
        <location evidence="1">Membrane</location>
        <topology evidence="1">Multi-pass membrane protein</topology>
    </subcellularLocation>
</comment>
<feature type="compositionally biased region" description="Low complexity" evidence="7">
    <location>
        <begin position="889"/>
        <end position="898"/>
    </location>
</feature>
<dbReference type="InterPro" id="IPR003864">
    <property type="entry name" value="CSC1/OSCA1-like_7TM"/>
</dbReference>
<dbReference type="eggNOG" id="KOG1134">
    <property type="taxonomic scope" value="Eukaryota"/>
</dbReference>
<evidence type="ECO:0000256" key="1">
    <source>
        <dbReference type="ARBA" id="ARBA00004141"/>
    </source>
</evidence>
<keyword evidence="6 8" id="KW-0472">Membrane</keyword>
<evidence type="ECO:0000256" key="6">
    <source>
        <dbReference type="ARBA" id="ARBA00023136"/>
    </source>
</evidence>
<evidence type="ECO:0000313" key="12">
    <source>
        <dbReference type="EMBL" id="EPS96123.1"/>
    </source>
</evidence>
<dbReference type="InParanoid" id="S8DYA7"/>
<feature type="transmembrane region" description="Helical" evidence="8">
    <location>
        <begin position="653"/>
        <end position="672"/>
    </location>
</feature>
<organism evidence="12 13">
    <name type="scientific">Fomitopsis schrenkii</name>
    <name type="common">Brown rot fungus</name>
    <dbReference type="NCBI Taxonomy" id="2126942"/>
    <lineage>
        <taxon>Eukaryota</taxon>
        <taxon>Fungi</taxon>
        <taxon>Dikarya</taxon>
        <taxon>Basidiomycota</taxon>
        <taxon>Agaricomycotina</taxon>
        <taxon>Agaricomycetes</taxon>
        <taxon>Polyporales</taxon>
        <taxon>Fomitopsis</taxon>
    </lineage>
</organism>
<protein>
    <recommendedName>
        <fullName evidence="14">DUF221-domain-containing protein</fullName>
    </recommendedName>
</protein>
<keyword evidence="5 8" id="KW-1133">Transmembrane helix</keyword>
<gene>
    <name evidence="12" type="ORF">FOMPIDRAFT_152753</name>
</gene>
<evidence type="ECO:0000256" key="3">
    <source>
        <dbReference type="ARBA" id="ARBA00022448"/>
    </source>
</evidence>
<accession>S8DYA7</accession>
<evidence type="ECO:0000259" key="11">
    <source>
        <dbReference type="Pfam" id="PF14703"/>
    </source>
</evidence>
<dbReference type="Pfam" id="PF13967">
    <property type="entry name" value="RSN1_TM"/>
    <property type="match status" value="1"/>
</dbReference>
<dbReference type="HOGENOM" id="CLU_002458_3_0_1"/>
<feature type="transmembrane region" description="Helical" evidence="8">
    <location>
        <begin position="151"/>
        <end position="173"/>
    </location>
</feature>
<feature type="transmembrane region" description="Helical" evidence="8">
    <location>
        <begin position="541"/>
        <end position="568"/>
    </location>
</feature>
<dbReference type="Pfam" id="PF02714">
    <property type="entry name" value="RSN1_7TM"/>
    <property type="match status" value="1"/>
</dbReference>
<dbReference type="Pfam" id="PF14703">
    <property type="entry name" value="PHM7_cyt"/>
    <property type="match status" value="1"/>
</dbReference>
<feature type="transmembrane region" description="Helical" evidence="8">
    <location>
        <begin position="492"/>
        <end position="511"/>
    </location>
</feature>
<keyword evidence="3" id="KW-0813">Transport</keyword>
<feature type="compositionally biased region" description="Low complexity" evidence="7">
    <location>
        <begin position="803"/>
        <end position="814"/>
    </location>
</feature>
<name>S8DYA7_FOMSC</name>
<feature type="compositionally biased region" description="Polar residues" evidence="7">
    <location>
        <begin position="815"/>
        <end position="826"/>
    </location>
</feature>
<feature type="transmembrane region" description="Helical" evidence="8">
    <location>
        <begin position="678"/>
        <end position="696"/>
    </location>
</feature>
<reference evidence="12 13" key="1">
    <citation type="journal article" date="2012" name="Science">
        <title>The Paleozoic origin of enzymatic lignin decomposition reconstructed from 31 fungal genomes.</title>
        <authorList>
            <person name="Floudas D."/>
            <person name="Binder M."/>
            <person name="Riley R."/>
            <person name="Barry K."/>
            <person name="Blanchette R.A."/>
            <person name="Henrissat B."/>
            <person name="Martinez A.T."/>
            <person name="Otillar R."/>
            <person name="Spatafora J.W."/>
            <person name="Yadav J.S."/>
            <person name="Aerts A."/>
            <person name="Benoit I."/>
            <person name="Boyd A."/>
            <person name="Carlson A."/>
            <person name="Copeland A."/>
            <person name="Coutinho P.M."/>
            <person name="de Vries R.P."/>
            <person name="Ferreira P."/>
            <person name="Findley K."/>
            <person name="Foster B."/>
            <person name="Gaskell J."/>
            <person name="Glotzer D."/>
            <person name="Gorecki P."/>
            <person name="Heitman J."/>
            <person name="Hesse C."/>
            <person name="Hori C."/>
            <person name="Igarashi K."/>
            <person name="Jurgens J.A."/>
            <person name="Kallen N."/>
            <person name="Kersten P."/>
            <person name="Kohler A."/>
            <person name="Kuees U."/>
            <person name="Kumar T.K.A."/>
            <person name="Kuo A."/>
            <person name="LaButti K."/>
            <person name="Larrondo L.F."/>
            <person name="Lindquist E."/>
            <person name="Ling A."/>
            <person name="Lombard V."/>
            <person name="Lucas S."/>
            <person name="Lundell T."/>
            <person name="Martin R."/>
            <person name="McLaughlin D.J."/>
            <person name="Morgenstern I."/>
            <person name="Morin E."/>
            <person name="Murat C."/>
            <person name="Nagy L.G."/>
            <person name="Nolan M."/>
            <person name="Ohm R.A."/>
            <person name="Patyshakuliyeva A."/>
            <person name="Rokas A."/>
            <person name="Ruiz-Duenas F.J."/>
            <person name="Sabat G."/>
            <person name="Salamov A."/>
            <person name="Samejima M."/>
            <person name="Schmutz J."/>
            <person name="Slot J.C."/>
            <person name="St John F."/>
            <person name="Stenlid J."/>
            <person name="Sun H."/>
            <person name="Sun S."/>
            <person name="Syed K."/>
            <person name="Tsang A."/>
            <person name="Wiebenga A."/>
            <person name="Young D."/>
            <person name="Pisabarro A."/>
            <person name="Eastwood D.C."/>
            <person name="Martin F."/>
            <person name="Cullen D."/>
            <person name="Grigoriev I.V."/>
            <person name="Hibbett D.S."/>
        </authorList>
    </citation>
    <scope>NUCLEOTIDE SEQUENCE</scope>
    <source>
        <strain evidence="13">FP-58527</strain>
    </source>
</reference>
<evidence type="ECO:0008006" key="14">
    <source>
        <dbReference type="Google" id="ProtNLM"/>
    </source>
</evidence>
<feature type="transmembrane region" description="Helical" evidence="8">
    <location>
        <begin position="120"/>
        <end position="139"/>
    </location>
</feature>
<dbReference type="Proteomes" id="UP000015241">
    <property type="component" value="Unassembled WGS sequence"/>
</dbReference>
<evidence type="ECO:0000259" key="9">
    <source>
        <dbReference type="Pfam" id="PF02714"/>
    </source>
</evidence>
<evidence type="ECO:0000256" key="2">
    <source>
        <dbReference type="ARBA" id="ARBA00007779"/>
    </source>
</evidence>
<feature type="domain" description="CSC1/OSCA1-like 7TM region" evidence="9">
    <location>
        <begin position="397"/>
        <end position="671"/>
    </location>
</feature>
<feature type="transmembrane region" description="Helical" evidence="8">
    <location>
        <begin position="614"/>
        <end position="632"/>
    </location>
</feature>
<dbReference type="InterPro" id="IPR032880">
    <property type="entry name" value="CSC1/OSCA1-like_N"/>
</dbReference>
<evidence type="ECO:0000256" key="7">
    <source>
        <dbReference type="SAM" id="MobiDB-lite"/>
    </source>
</evidence>
<feature type="transmembrane region" description="Helical" evidence="8">
    <location>
        <begin position="589"/>
        <end position="608"/>
    </location>
</feature>
<dbReference type="InterPro" id="IPR045122">
    <property type="entry name" value="Csc1-like"/>
</dbReference>
<dbReference type="AlphaFoldDB" id="S8DYA7"/>
<comment type="similarity">
    <text evidence="2">Belongs to the CSC1 (TC 1.A.17) family.</text>
</comment>
<evidence type="ECO:0000256" key="4">
    <source>
        <dbReference type="ARBA" id="ARBA00022692"/>
    </source>
</evidence>
<evidence type="ECO:0000256" key="5">
    <source>
        <dbReference type="ARBA" id="ARBA00022989"/>
    </source>
</evidence>
<keyword evidence="4 8" id="KW-0812">Transmembrane</keyword>
<sequence length="985" mass="110986">MNSSPWTQWMAAAFEDDGDTGPPIGTPPTSRFEGPWFTTQLLLSSSIGLASFLVFSYCRTRWPILFAPRTKLKGFSPHEAHAHQAFFGWILPTIRTSEFTVLQIVGLDAAVLLNFFKMSFYLFSVCSIFAALILMPVNLKGRDWLDLISDANSYLSVHLLFTYVFTLTALRFIHNNYKRFVRARQLFSLELVHSISARTVMITHLPDHLKGERALAEYFEHMDLCVESVSICREVGSLKGLLDRRTAALLKLEKAWADYVGNPSTVDLKKPSIAPEDRLVDVDAPPDLEAPSERVVVPGRKRPTLRPSVFGAKIDKLDYLDQQLKTAHEAVKTRRKNGRFKATHVAFVTFETMSSAQIAAQAAHYPAPRSCLTHLAPEPRDIVWSNISHSPNNLRIREWVVISAIAVLLLFWTVPTSALASLLSYKEIKKVWPWLAGVIDASPQIRAIVQNSLPSVAIASINAVLPFLLEALTYLQGYPARSWIEYSLMKKYFLFLLVNVVFIFLVASTYWQLVRDFANSPAKGIEKLAYALAAGKARHFFLSYVILQGLGIIPLQLLNLGVILPRFVIRILYTRTPRDYAELNAPPMINYGVVYPQAILVFVITLLYSVIQPLILVFGAVYFGMAYVVYKYKLLFVFYKPYESQGQAWPITFARLIWGVLIFLVFMTGIFILRKSFILSTLLAPLLGATLLWAWYEDKAFRPLSKYVNLSSVFEVQRGEDTADVLRLRHGHPVTWSQSNLNRRRYAQNEEILYVAPEDERTDYSQPPMANWYSGVLNTGKRRYGHPALNGVLPMPWLPRTKQQQSAAPQGSQSTTEESTQGNSNHAVILTIRKRRSLIRPDGQQVTAPAEPESTSSSAPADLDHIPSPNERLASPETTANPWQDIQPRRPTTQPHQPSLQHRLSYDQGSGVIVLPDSDDWLLEEDASSDEDPESPTHSGQSSPGAATERTSSLRKRYSTYYHHPERRRSTAPQLQGPSPTSSQP</sequence>
<dbReference type="InterPro" id="IPR027815">
    <property type="entry name" value="CSC1/OSCA1-like_cyt"/>
</dbReference>
<dbReference type="STRING" id="743788.S8DYA7"/>
<dbReference type="OrthoDB" id="1689567at2759"/>
<feature type="compositionally biased region" description="Low complexity" evidence="7">
    <location>
        <begin position="847"/>
        <end position="861"/>
    </location>
</feature>
<feature type="region of interest" description="Disordered" evidence="7">
    <location>
        <begin position="801"/>
        <end position="985"/>
    </location>
</feature>
<feature type="transmembrane region" description="Helical" evidence="8">
    <location>
        <begin position="452"/>
        <end position="472"/>
    </location>
</feature>
<feature type="compositionally biased region" description="Polar residues" evidence="7">
    <location>
        <begin position="937"/>
        <end position="951"/>
    </location>
</feature>
<dbReference type="GO" id="GO:0005227">
    <property type="term" value="F:calcium-activated cation channel activity"/>
    <property type="evidence" value="ECO:0007669"/>
    <property type="project" value="InterPro"/>
</dbReference>
<keyword evidence="13" id="KW-1185">Reference proteome</keyword>
<feature type="transmembrane region" description="Helical" evidence="8">
    <location>
        <begin position="37"/>
        <end position="58"/>
    </location>
</feature>
<dbReference type="FunCoup" id="S8DYA7">
    <property type="interactions" value="68"/>
</dbReference>
<feature type="domain" description="CSC1/OSCA1-like cytosolic" evidence="11">
    <location>
        <begin position="197"/>
        <end position="386"/>
    </location>
</feature>
<evidence type="ECO:0000259" key="10">
    <source>
        <dbReference type="Pfam" id="PF13967"/>
    </source>
</evidence>
<evidence type="ECO:0000256" key="8">
    <source>
        <dbReference type="SAM" id="Phobius"/>
    </source>
</evidence>
<dbReference type="EMBL" id="KE504194">
    <property type="protein sequence ID" value="EPS96123.1"/>
    <property type="molecule type" value="Genomic_DNA"/>
</dbReference>
<feature type="compositionally biased region" description="Acidic residues" evidence="7">
    <location>
        <begin position="917"/>
        <end position="934"/>
    </location>
</feature>
<feature type="transmembrane region" description="Helical" evidence="8">
    <location>
        <begin position="399"/>
        <end position="425"/>
    </location>
</feature>